<comment type="caution">
    <text evidence="1">The sequence shown here is derived from an EMBL/GenBank/DDBJ whole genome shotgun (WGS) entry which is preliminary data.</text>
</comment>
<keyword evidence="2" id="KW-1185">Reference proteome</keyword>
<organism evidence="1 2">
    <name type="scientific">Pseudonocardia yunnanensis</name>
    <dbReference type="NCBI Taxonomy" id="58107"/>
    <lineage>
        <taxon>Bacteria</taxon>
        <taxon>Bacillati</taxon>
        <taxon>Actinomycetota</taxon>
        <taxon>Actinomycetes</taxon>
        <taxon>Pseudonocardiales</taxon>
        <taxon>Pseudonocardiaceae</taxon>
        <taxon>Pseudonocardia</taxon>
    </lineage>
</organism>
<accession>A0ABW4F8G2</accession>
<evidence type="ECO:0000313" key="2">
    <source>
        <dbReference type="Proteomes" id="UP001597114"/>
    </source>
</evidence>
<sequence>MPGLNLRSRLLADGVTDRELRRLRRTGALATVRPGAYVYGDAATDAVARHRPAVHATASQLGAAAVVSHISAAVLHGLPLWFPRTQPTPLGRVHATRDRRSGARRNSLVHLHAAALEPDEVVMVDGLLVTSVARTVTDVARSLPFESALIVADGALHRGLVTPSALLEGTERGAHRRGNTAARRVVAFADGRAESVGETRSRLAIHRAGLPSPTLQHEVRSAGGRRLGRTDFYWEEFTTVGEFDGRVKYGRLLRPGQEPGDAVFEEKVREDAMRAEGLGMARWTWPELQAFGPVSDRIRRAFVRR</sequence>
<dbReference type="RefSeq" id="WP_344726863.1">
    <property type="nucleotide sequence ID" value="NZ_BAAAUS010000039.1"/>
</dbReference>
<proteinExistence type="predicted"/>
<evidence type="ECO:0008006" key="3">
    <source>
        <dbReference type="Google" id="ProtNLM"/>
    </source>
</evidence>
<evidence type="ECO:0000313" key="1">
    <source>
        <dbReference type="EMBL" id="MFD1523891.1"/>
    </source>
</evidence>
<name>A0ABW4F8G2_9PSEU</name>
<gene>
    <name evidence="1" type="ORF">ACFSJD_40840</name>
</gene>
<protein>
    <recommendedName>
        <fullName evidence="3">Transcriptional regulator, AbiEi antitoxin, Type IV TA system</fullName>
    </recommendedName>
</protein>
<dbReference type="EMBL" id="JBHUCO010000072">
    <property type="protein sequence ID" value="MFD1523891.1"/>
    <property type="molecule type" value="Genomic_DNA"/>
</dbReference>
<reference evidence="2" key="1">
    <citation type="journal article" date="2019" name="Int. J. Syst. Evol. Microbiol.">
        <title>The Global Catalogue of Microorganisms (GCM) 10K type strain sequencing project: providing services to taxonomists for standard genome sequencing and annotation.</title>
        <authorList>
            <consortium name="The Broad Institute Genomics Platform"/>
            <consortium name="The Broad Institute Genome Sequencing Center for Infectious Disease"/>
            <person name="Wu L."/>
            <person name="Ma J."/>
        </authorList>
    </citation>
    <scope>NUCLEOTIDE SEQUENCE [LARGE SCALE GENOMIC DNA]</scope>
    <source>
        <strain evidence="2">CCM 7043</strain>
    </source>
</reference>
<dbReference type="Proteomes" id="UP001597114">
    <property type="component" value="Unassembled WGS sequence"/>
</dbReference>